<feature type="region of interest" description="Disordered" evidence="17">
    <location>
        <begin position="895"/>
        <end position="914"/>
    </location>
</feature>
<evidence type="ECO:0000256" key="17">
    <source>
        <dbReference type="SAM" id="MobiDB-lite"/>
    </source>
</evidence>
<keyword evidence="13 15" id="KW-0141">cGMP biosynthesis</keyword>
<dbReference type="EMBL" id="JBICCN010000327">
    <property type="protein sequence ID" value="KAL3077269.1"/>
    <property type="molecule type" value="Genomic_DNA"/>
</dbReference>
<keyword evidence="5" id="KW-0547">Nucleotide-binding</keyword>
<keyword evidence="7 18" id="KW-1133">Transmembrane helix</keyword>
<dbReference type="SMART" id="SM00220">
    <property type="entry name" value="S_TKc"/>
    <property type="match status" value="1"/>
</dbReference>
<keyword evidence="11" id="KW-0325">Glycoprotein</keyword>
<dbReference type="PANTHER" id="PTHR11920:SF370">
    <property type="entry name" value="RECEPTOR-TYPE GUANYLATE CYCLASE GCY-18"/>
    <property type="match status" value="1"/>
</dbReference>
<dbReference type="FunFam" id="3.30.70.1230:FF:000035">
    <property type="entry name" value="Guanylate cyclase"/>
    <property type="match status" value="1"/>
</dbReference>
<evidence type="ECO:0000256" key="10">
    <source>
        <dbReference type="ARBA" id="ARBA00023170"/>
    </source>
</evidence>
<evidence type="ECO:0000256" key="12">
    <source>
        <dbReference type="ARBA" id="ARBA00023239"/>
    </source>
</evidence>
<dbReference type="GO" id="GO:0043005">
    <property type="term" value="C:neuron projection"/>
    <property type="evidence" value="ECO:0007669"/>
    <property type="project" value="UniProtKB-ARBA"/>
</dbReference>
<dbReference type="SMART" id="SM00044">
    <property type="entry name" value="CYCc"/>
    <property type="match status" value="1"/>
</dbReference>
<dbReference type="InterPro" id="IPR018297">
    <property type="entry name" value="A/G_cyclase_CS"/>
</dbReference>
<dbReference type="PANTHER" id="PTHR11920">
    <property type="entry name" value="GUANYLYL CYCLASE"/>
    <property type="match status" value="1"/>
</dbReference>
<dbReference type="Gene3D" id="3.40.50.2300">
    <property type="match status" value="2"/>
</dbReference>
<feature type="domain" description="Guanylate cyclase" evidence="20">
    <location>
        <begin position="1117"/>
        <end position="1253"/>
    </location>
</feature>
<dbReference type="Pfam" id="PF01094">
    <property type="entry name" value="ANF_receptor"/>
    <property type="match status" value="1"/>
</dbReference>
<keyword evidence="16" id="KW-0175">Coiled coil</keyword>
<dbReference type="CDD" id="cd06352">
    <property type="entry name" value="PBP1_NPR_GC-like"/>
    <property type="match status" value="1"/>
</dbReference>
<evidence type="ECO:0000313" key="21">
    <source>
        <dbReference type="EMBL" id="KAL3077269.1"/>
    </source>
</evidence>
<dbReference type="GO" id="GO:0009581">
    <property type="term" value="P:detection of external stimulus"/>
    <property type="evidence" value="ECO:0007669"/>
    <property type="project" value="UniProtKB-ARBA"/>
</dbReference>
<dbReference type="Gene3D" id="1.10.510.10">
    <property type="entry name" value="Transferase(Phosphotransferase) domain 1"/>
    <property type="match status" value="1"/>
</dbReference>
<keyword evidence="10" id="KW-0675">Receptor</keyword>
<dbReference type="Proteomes" id="UP001620645">
    <property type="component" value="Unassembled WGS sequence"/>
</dbReference>
<dbReference type="Pfam" id="PF00211">
    <property type="entry name" value="Guanylate_cyc"/>
    <property type="match status" value="1"/>
</dbReference>
<dbReference type="GO" id="GO:0042330">
    <property type="term" value="P:taxis"/>
    <property type="evidence" value="ECO:0007669"/>
    <property type="project" value="UniProtKB-ARBA"/>
</dbReference>
<evidence type="ECO:0000256" key="1">
    <source>
        <dbReference type="ARBA" id="ARBA00001436"/>
    </source>
</evidence>
<dbReference type="InterPro" id="IPR028082">
    <property type="entry name" value="Peripla_BP_I"/>
</dbReference>
<keyword evidence="22" id="KW-1185">Reference proteome</keyword>
<dbReference type="InterPro" id="IPR029787">
    <property type="entry name" value="Nucleotide_cyclase"/>
</dbReference>
<dbReference type="InterPro" id="IPR000719">
    <property type="entry name" value="Prot_kinase_dom"/>
</dbReference>
<evidence type="ECO:0000256" key="4">
    <source>
        <dbReference type="ARBA" id="ARBA00022692"/>
    </source>
</evidence>
<dbReference type="GO" id="GO:0009582">
    <property type="term" value="P:detection of abiotic stimulus"/>
    <property type="evidence" value="ECO:0007669"/>
    <property type="project" value="UniProtKB-ARBA"/>
</dbReference>
<evidence type="ECO:0000313" key="22">
    <source>
        <dbReference type="Proteomes" id="UP001620645"/>
    </source>
</evidence>
<dbReference type="SUPFAM" id="SSF56112">
    <property type="entry name" value="Protein kinase-like (PK-like)"/>
    <property type="match status" value="1"/>
</dbReference>
<dbReference type="PROSITE" id="PS50125">
    <property type="entry name" value="GUANYLATE_CYCLASE_2"/>
    <property type="match status" value="1"/>
</dbReference>
<evidence type="ECO:0000256" key="5">
    <source>
        <dbReference type="ARBA" id="ARBA00022741"/>
    </source>
</evidence>
<dbReference type="InterPro" id="IPR011009">
    <property type="entry name" value="Kinase-like_dom_sf"/>
</dbReference>
<dbReference type="SUPFAM" id="SSF55073">
    <property type="entry name" value="Nucleotide cyclase"/>
    <property type="match status" value="1"/>
</dbReference>
<dbReference type="Gene3D" id="3.30.70.1230">
    <property type="entry name" value="Nucleotide cyclase"/>
    <property type="match status" value="1"/>
</dbReference>
<feature type="coiled-coil region" evidence="16">
    <location>
        <begin position="1054"/>
        <end position="1092"/>
    </location>
</feature>
<feature type="domain" description="Protein kinase" evidence="19">
    <location>
        <begin position="722"/>
        <end position="1046"/>
    </location>
</feature>
<accession>A0ABD2IA94</accession>
<feature type="transmembrane region" description="Helical" evidence="18">
    <location>
        <begin position="677"/>
        <end position="696"/>
    </location>
</feature>
<evidence type="ECO:0000256" key="3">
    <source>
        <dbReference type="ARBA" id="ARBA00012202"/>
    </source>
</evidence>
<dbReference type="GO" id="GO:0005525">
    <property type="term" value="F:GTP binding"/>
    <property type="evidence" value="ECO:0007669"/>
    <property type="project" value="UniProtKB-KW"/>
</dbReference>
<comment type="similarity">
    <text evidence="14">Belongs to the adenylyl cyclase class-4/guanylyl cyclase family.</text>
</comment>
<comment type="caution">
    <text evidence="21">The sequence shown here is derived from an EMBL/GenBank/DDBJ whole genome shotgun (WGS) entry which is preliminary data.</text>
</comment>
<gene>
    <name evidence="21" type="ORF">niasHS_013258</name>
</gene>
<dbReference type="GO" id="GO:0016020">
    <property type="term" value="C:membrane"/>
    <property type="evidence" value="ECO:0007669"/>
    <property type="project" value="UniProtKB-SubCell"/>
</dbReference>
<evidence type="ECO:0000256" key="6">
    <source>
        <dbReference type="ARBA" id="ARBA00022842"/>
    </source>
</evidence>
<keyword evidence="9 18" id="KW-0472">Membrane</keyword>
<dbReference type="InterPro" id="IPR001245">
    <property type="entry name" value="Ser-Thr/Tyr_kinase_cat_dom"/>
</dbReference>
<dbReference type="InterPro" id="IPR050401">
    <property type="entry name" value="Cyclic_nucleotide_synthase"/>
</dbReference>
<organism evidence="21 22">
    <name type="scientific">Heterodera schachtii</name>
    <name type="common">Sugarbeet cyst nematode worm</name>
    <name type="synonym">Tylenchus schachtii</name>
    <dbReference type="NCBI Taxonomy" id="97005"/>
    <lineage>
        <taxon>Eukaryota</taxon>
        <taxon>Metazoa</taxon>
        <taxon>Ecdysozoa</taxon>
        <taxon>Nematoda</taxon>
        <taxon>Chromadorea</taxon>
        <taxon>Rhabditida</taxon>
        <taxon>Tylenchina</taxon>
        <taxon>Tylenchomorpha</taxon>
        <taxon>Tylenchoidea</taxon>
        <taxon>Heteroderidae</taxon>
        <taxon>Heteroderinae</taxon>
        <taxon>Heterodera</taxon>
    </lineage>
</organism>
<dbReference type="Pfam" id="PF07714">
    <property type="entry name" value="PK_Tyr_Ser-Thr"/>
    <property type="match status" value="2"/>
</dbReference>
<dbReference type="PROSITE" id="PS00452">
    <property type="entry name" value="GUANYLATE_CYCLASE_1"/>
    <property type="match status" value="1"/>
</dbReference>
<keyword evidence="8" id="KW-0342">GTP-binding</keyword>
<evidence type="ECO:0000256" key="16">
    <source>
        <dbReference type="SAM" id="Coils"/>
    </source>
</evidence>
<evidence type="ECO:0000256" key="13">
    <source>
        <dbReference type="ARBA" id="ARBA00023293"/>
    </source>
</evidence>
<sequence>MWVSNLHPKMTLEWERFVDFIFASFGQFPSCCSSAAAAVSTLLVGLGLLVKVTKCFARRNLLSMNGRITFRPFDAVSAIRQIAHNRIKGKKPNLRDLRTDLATQSLDMGLQAMLLLHFLGFLPLPAKSTNAVEYLPSNSNDFHLDDNSFGGSEKREIQLVEALFFGQPMPLHFDGHSHRSINNRTRRQTAAQTDSNASTIGATISPSANAVATKVPPTDFGKKELKGKVVIRIGHIGAQGAMPNGDRVLEISRMALLDEGILGDELDFDIQSVAACGDSYEGVAVAAAMYHKEKVRAFLGPYCASEFEAVAKMCSFWNIPAISYMPTTTAVSDRNIYKTLARTSSKNSNSIARALIRLVEHYNWKKLAIVTNTGPIAYERASAFEDEFRRTNTVTVVKKVVLDENWDANDMIRSGLLAELATNARVVVCIFSYTRELTREFMGAVSRLNMNTAEYAYILPWLQSGPKDASPWTGTSGEVLQQVKDTYANAIIVDDVNGFDNIIVDTFMTRIEKYGINREDIDLTNTFAYLHLYDSLKLYALAARRVLNKTMETDGNGTEAVLDGHQIWNAMRRLSFEGIGSVGAASTGFVQMDDLADRAPQFAAFFIAPNRDKVLKMVQMTAYRVQNCDGLINKSGCYDLKLADVMTGFWPSENGSLPPDEPICGFRGQRCSYTIEIAIAVTILALILLILLAWMLRRYCQTRALNKMSWRLFCDDFRLIDEETAKSLLSLASGNTKLSNMSTGGNRKHAILGVNTHATYRRFVQKQPLKFLREDLVLLTAVKDAVHDNINPFLGMSFNEKEEMYILWKFCSRGTVQDIVYNKNMTLDEKFHAAFVRDITLGLEYLHLSKIGFHGSLNPSACVIDRNWSVRLTDFGLANMLERWLKESQIVPLEEDKKEEAEDESRKRSGGKENYCIPQNGKIEAFGKFNIYCPPEMLKNREQNRRRRMDQSWVQQSIARKQAGDIYAFGIVMYEILFRTLPFSKDIDVSGIGSAGDDGSRHIRPTIQDKETTVHPDLAALLIDCWSENAEIRPSIRRVRLNTELVLKCRGSLVEQMMRVMEQYANNLEKLVKERTEMLEEANTRAERLLNQLLPPYVAVELKAGRRVPPEMFSSATILFSNIVGFTRICQESSPLEVVTLLNGIYAGFDEKILEHGAYKVETIGDAYMIVAGIPPPKEQNAEAQTKHVEQVSSIALSMRKFLEGFEIPHRRREKVKCRWGFHSGPVAAGVVGLTAPRYCLFGDTVNTSSRMESTGLPEKIQISEQSFMMLSTHYPEFVCEHRGQVEIKGKGLCTTYWLIKKSIGHLSAEQRQLHSFQQFY</sequence>
<dbReference type="SUPFAM" id="SSF53822">
    <property type="entry name" value="Periplasmic binding protein-like I"/>
    <property type="match status" value="1"/>
</dbReference>
<comment type="catalytic activity">
    <reaction evidence="1 15">
        <text>GTP = 3',5'-cyclic GMP + diphosphate</text>
        <dbReference type="Rhea" id="RHEA:13665"/>
        <dbReference type="ChEBI" id="CHEBI:33019"/>
        <dbReference type="ChEBI" id="CHEBI:37565"/>
        <dbReference type="ChEBI" id="CHEBI:57746"/>
        <dbReference type="EC" id="4.6.1.2"/>
    </reaction>
</comment>
<comment type="subcellular location">
    <subcellularLocation>
        <location evidence="2">Membrane</location>
        <topology evidence="2">Single-pass type I membrane protein</topology>
    </subcellularLocation>
</comment>
<evidence type="ECO:0000256" key="7">
    <source>
        <dbReference type="ARBA" id="ARBA00022989"/>
    </source>
</evidence>
<dbReference type="InterPro" id="IPR001054">
    <property type="entry name" value="A/G_cyclase"/>
</dbReference>
<protein>
    <recommendedName>
        <fullName evidence="3 15">Guanylate cyclase</fullName>
        <ecNumber evidence="3 15">4.6.1.2</ecNumber>
    </recommendedName>
</protein>
<keyword evidence="6" id="KW-0460">Magnesium</keyword>
<feature type="compositionally biased region" description="Basic and acidic residues" evidence="17">
    <location>
        <begin position="895"/>
        <end position="911"/>
    </location>
</feature>
<proteinExistence type="inferred from homology"/>
<reference evidence="21 22" key="1">
    <citation type="submission" date="2024-10" db="EMBL/GenBank/DDBJ databases">
        <authorList>
            <person name="Kim D."/>
        </authorList>
    </citation>
    <scope>NUCLEOTIDE SEQUENCE [LARGE SCALE GENOMIC DNA]</scope>
    <source>
        <strain evidence="21">Taebaek</strain>
    </source>
</reference>
<evidence type="ECO:0000256" key="2">
    <source>
        <dbReference type="ARBA" id="ARBA00004479"/>
    </source>
</evidence>
<evidence type="ECO:0000256" key="8">
    <source>
        <dbReference type="ARBA" id="ARBA00023134"/>
    </source>
</evidence>
<keyword evidence="12 14" id="KW-0456">Lyase</keyword>
<dbReference type="PROSITE" id="PS50011">
    <property type="entry name" value="PROTEIN_KINASE_DOM"/>
    <property type="match status" value="1"/>
</dbReference>
<evidence type="ECO:0000256" key="15">
    <source>
        <dbReference type="RuleBase" id="RU003431"/>
    </source>
</evidence>
<keyword evidence="4 18" id="KW-0812">Transmembrane</keyword>
<dbReference type="GO" id="GO:0004383">
    <property type="term" value="F:guanylate cyclase activity"/>
    <property type="evidence" value="ECO:0007669"/>
    <property type="project" value="UniProtKB-EC"/>
</dbReference>
<evidence type="ECO:0000259" key="19">
    <source>
        <dbReference type="PROSITE" id="PS50011"/>
    </source>
</evidence>
<evidence type="ECO:0000256" key="18">
    <source>
        <dbReference type="SAM" id="Phobius"/>
    </source>
</evidence>
<evidence type="ECO:0000259" key="20">
    <source>
        <dbReference type="PROSITE" id="PS50125"/>
    </source>
</evidence>
<evidence type="ECO:0000256" key="11">
    <source>
        <dbReference type="ARBA" id="ARBA00023180"/>
    </source>
</evidence>
<dbReference type="CDD" id="cd07302">
    <property type="entry name" value="CHD"/>
    <property type="match status" value="1"/>
</dbReference>
<dbReference type="InterPro" id="IPR001828">
    <property type="entry name" value="ANF_lig-bd_rcpt"/>
</dbReference>
<dbReference type="EC" id="4.6.1.2" evidence="3 15"/>
<name>A0ABD2IA94_HETSC</name>
<evidence type="ECO:0000256" key="9">
    <source>
        <dbReference type="ARBA" id="ARBA00023136"/>
    </source>
</evidence>
<evidence type="ECO:0000256" key="14">
    <source>
        <dbReference type="RuleBase" id="RU000405"/>
    </source>
</evidence>
<feature type="transmembrane region" description="Helical" evidence="18">
    <location>
        <begin position="20"/>
        <end position="50"/>
    </location>
</feature>
<dbReference type="GO" id="GO:0009266">
    <property type="term" value="P:response to temperature stimulus"/>
    <property type="evidence" value="ECO:0007669"/>
    <property type="project" value="UniProtKB-ARBA"/>
</dbReference>